<organism evidence="2 3">
    <name type="scientific">Thelohanellus kitauei</name>
    <name type="common">Myxosporean</name>
    <dbReference type="NCBI Taxonomy" id="669202"/>
    <lineage>
        <taxon>Eukaryota</taxon>
        <taxon>Metazoa</taxon>
        <taxon>Cnidaria</taxon>
        <taxon>Myxozoa</taxon>
        <taxon>Myxosporea</taxon>
        <taxon>Bivalvulida</taxon>
        <taxon>Platysporina</taxon>
        <taxon>Myxobolidae</taxon>
        <taxon>Thelohanellus</taxon>
    </lineage>
</organism>
<dbReference type="InterPro" id="IPR038765">
    <property type="entry name" value="Papain-like_cys_pep_sf"/>
</dbReference>
<evidence type="ECO:0000313" key="2">
    <source>
        <dbReference type="EMBL" id="KII62246.1"/>
    </source>
</evidence>
<dbReference type="GO" id="GO:0003810">
    <property type="term" value="F:protein-glutamine gamma-glutamyltransferase activity"/>
    <property type="evidence" value="ECO:0007669"/>
    <property type="project" value="TreeGrafter"/>
</dbReference>
<keyword evidence="3" id="KW-1185">Reference proteome</keyword>
<dbReference type="GO" id="GO:0005739">
    <property type="term" value="C:mitochondrion"/>
    <property type="evidence" value="ECO:0007669"/>
    <property type="project" value="TreeGrafter"/>
</dbReference>
<dbReference type="OrthoDB" id="437511at2759"/>
<dbReference type="Gene3D" id="2.60.40.10">
    <property type="entry name" value="Immunoglobulins"/>
    <property type="match status" value="1"/>
</dbReference>
<dbReference type="InterPro" id="IPR002931">
    <property type="entry name" value="Transglutaminase-like"/>
</dbReference>
<dbReference type="InterPro" id="IPR036985">
    <property type="entry name" value="Transglutaminase-like_sf"/>
</dbReference>
<evidence type="ECO:0000259" key="1">
    <source>
        <dbReference type="SMART" id="SM00460"/>
    </source>
</evidence>
<accession>A0A0C2MKW2</accession>
<dbReference type="PANTHER" id="PTHR11590:SF6">
    <property type="entry name" value="PROTEIN-GLUTAMINE GAMMA-GLUTAMYLTRANSFERASE 2"/>
    <property type="match status" value="1"/>
</dbReference>
<dbReference type="InterPro" id="IPR013783">
    <property type="entry name" value="Ig-like_fold"/>
</dbReference>
<evidence type="ECO:0000313" key="3">
    <source>
        <dbReference type="Proteomes" id="UP000031668"/>
    </source>
</evidence>
<sequence>MVHDLTILFNPYLKEDQTFLHTKENCIKYLESQTMMFYPDSDKISGSDSYSFDQFSNDSLKVTAKLLNNLKFEKRSDAIQVMRLFSQWVNSDGRNGIILGKWDMKPTHLCYFHSVNKCLTDYSINLSGPVCHGQCSVLNITMCCLLRSIGIGCRIVTGKSILHIPSLVYPISQSRCLEIKLFDVEQYYHVWSNAFCRRDVLQDDKRLQDGWQFLDSTPYNIDKGFTPFGPFPLKCLMNENISEIQYDGPMVKHTMKNYILIFDSIIEGTEYKSIFLKGEEKMLTQGLDRYQIEDVTKEHQCRIPDYFETMDKSINICIQAERNIRFKSTIDIIISFTAHTSPSKKMFIVGITADRHKPSCIRNIIYYNETSNKSHLDYKINFSINPYNKLWYSINPVHIKSRERNNYDLCVVKICLCRRNTTLAATIRRNIKAVPVIVHPQNSKQFLKAVFQVFKLPNLFEASEIVEKDAFHANSAVAYKNDMNGKFSRDGQRKTDVLYTHSAHSRCKSITLSDIPKIIIKILKDTLEKRLENIIFDMDESSNKQQSFFKNISNMNETEIKANFSISHKLYSPSKLSQIIIKCNKLKNDSESLNLHLKAQMRDDKVEVILTPNVHAAVGFYQFKLFYERSFIMKGDLTILFNPYSKDDPTYLNNEENLKKYLEFQKMVNYPFSERRSSIVPYSFNQYSVESLHVVTKILNTLRFEKRSDPIQVMRLFSKWVNSDGCDGIIFGKCDDTPCQFTRFESVNKCLRDYSIVKSGPVCHGQCYELNVTMCCLLRSIGIGCRIVIGRNILRNPSLESPIRPLRWLDVKIFDNKKFL</sequence>
<dbReference type="SUPFAM" id="SSF54001">
    <property type="entry name" value="Cysteine proteinases"/>
    <property type="match status" value="2"/>
</dbReference>
<feature type="domain" description="Transglutaminase-like" evidence="1">
    <location>
        <begin position="759"/>
        <end position="815"/>
    </location>
</feature>
<comment type="caution">
    <text evidence="2">The sequence shown here is derived from an EMBL/GenBank/DDBJ whole genome shotgun (WGS) entry which is preliminary data.</text>
</comment>
<feature type="domain" description="Transglutaminase-like" evidence="1">
    <location>
        <begin position="127"/>
        <end position="218"/>
    </location>
</feature>
<dbReference type="SMART" id="SM00460">
    <property type="entry name" value="TGc"/>
    <property type="match status" value="2"/>
</dbReference>
<dbReference type="AlphaFoldDB" id="A0A0C2MKW2"/>
<protein>
    <recommendedName>
        <fullName evidence="1">Transglutaminase-like domain-containing protein</fullName>
    </recommendedName>
</protein>
<proteinExistence type="predicted"/>
<reference evidence="2 3" key="1">
    <citation type="journal article" date="2014" name="Genome Biol. Evol.">
        <title>The genome of the myxosporean Thelohanellus kitauei shows adaptations to nutrient acquisition within its fish host.</title>
        <authorList>
            <person name="Yang Y."/>
            <person name="Xiong J."/>
            <person name="Zhou Z."/>
            <person name="Huo F."/>
            <person name="Miao W."/>
            <person name="Ran C."/>
            <person name="Liu Y."/>
            <person name="Zhang J."/>
            <person name="Feng J."/>
            <person name="Wang M."/>
            <person name="Wang M."/>
            <person name="Wang L."/>
            <person name="Yao B."/>
        </authorList>
    </citation>
    <scope>NUCLEOTIDE SEQUENCE [LARGE SCALE GENOMIC DNA]</scope>
    <source>
        <strain evidence="2">Wuqing</strain>
    </source>
</reference>
<dbReference type="PANTHER" id="PTHR11590">
    <property type="entry name" value="PROTEIN-GLUTAMINE GAMMA-GLUTAMYLTRANSFERASE"/>
    <property type="match status" value="1"/>
</dbReference>
<name>A0A0C2MKW2_THEKT</name>
<gene>
    <name evidence="2" type="ORF">RF11_06883</name>
</gene>
<dbReference type="Proteomes" id="UP000031668">
    <property type="component" value="Unassembled WGS sequence"/>
</dbReference>
<dbReference type="EMBL" id="JWZT01005048">
    <property type="protein sequence ID" value="KII62246.1"/>
    <property type="molecule type" value="Genomic_DNA"/>
</dbReference>
<dbReference type="Gene3D" id="3.90.260.10">
    <property type="entry name" value="Transglutaminase-like"/>
    <property type="match status" value="2"/>
</dbReference>
<dbReference type="InterPro" id="IPR050779">
    <property type="entry name" value="Transglutaminase"/>
</dbReference>